<evidence type="ECO:0000313" key="5">
    <source>
        <dbReference type="Proteomes" id="UP000241960"/>
    </source>
</evidence>
<evidence type="ECO:0000259" key="3">
    <source>
        <dbReference type="PROSITE" id="PS51186"/>
    </source>
</evidence>
<comment type="caution">
    <text evidence="4">The sequence shown here is derived from an EMBL/GenBank/DDBJ whole genome shotgun (WGS) entry which is preliminary data.</text>
</comment>
<dbReference type="RefSeq" id="WP_107545364.1">
    <property type="nucleotide sequence ID" value="NZ_PZFQ01000052.1"/>
</dbReference>
<name>A0A9Q6HM82_9STAP</name>
<sequence>MEIKVATSMDVALINYIMKSAFAEYKASELPSSALQETEKMILNAFKQGEKALIAYDKQEPVAMVRFKQISNNIHFTRLSVIPDRQGEGISKMLLVSLELRAQKCGMTNIVCKVRANVPRNINIYKSMGYKQCEEQVIYKECGQPLKVVTMLKEL</sequence>
<dbReference type="AlphaFoldDB" id="A0A9Q6HM82"/>
<dbReference type="GO" id="GO:0016747">
    <property type="term" value="F:acyltransferase activity, transferring groups other than amino-acyl groups"/>
    <property type="evidence" value="ECO:0007669"/>
    <property type="project" value="InterPro"/>
</dbReference>
<organism evidence="4 5">
    <name type="scientific">Staphylococcus succinus</name>
    <dbReference type="NCBI Taxonomy" id="61015"/>
    <lineage>
        <taxon>Bacteria</taxon>
        <taxon>Bacillati</taxon>
        <taxon>Bacillota</taxon>
        <taxon>Bacilli</taxon>
        <taxon>Bacillales</taxon>
        <taxon>Staphylococcaceae</taxon>
        <taxon>Staphylococcus</taxon>
    </lineage>
</organism>
<dbReference type="PANTHER" id="PTHR43877">
    <property type="entry name" value="AMINOALKYLPHOSPHONATE N-ACETYLTRANSFERASE-RELATED-RELATED"/>
    <property type="match status" value="1"/>
</dbReference>
<gene>
    <name evidence="4" type="ORF">BU058_12135</name>
</gene>
<dbReference type="PROSITE" id="PS51186">
    <property type="entry name" value="GNAT"/>
    <property type="match status" value="1"/>
</dbReference>
<evidence type="ECO:0000313" key="4">
    <source>
        <dbReference type="EMBL" id="PTI74018.1"/>
    </source>
</evidence>
<proteinExistence type="predicted"/>
<feature type="domain" description="N-acetyltransferase" evidence="3">
    <location>
        <begin position="1"/>
        <end position="155"/>
    </location>
</feature>
<dbReference type="InterPro" id="IPR050832">
    <property type="entry name" value="Bact_Acetyltransf"/>
</dbReference>
<dbReference type="InterPro" id="IPR016181">
    <property type="entry name" value="Acyl_CoA_acyltransferase"/>
</dbReference>
<dbReference type="Gene3D" id="3.40.630.30">
    <property type="match status" value="1"/>
</dbReference>
<keyword evidence="1" id="KW-0808">Transferase</keyword>
<evidence type="ECO:0000256" key="2">
    <source>
        <dbReference type="ARBA" id="ARBA00023315"/>
    </source>
</evidence>
<reference evidence="4 5" key="1">
    <citation type="journal article" date="2016" name="Front. Microbiol.">
        <title>Comprehensive Phylogenetic Analysis of Bovine Non-aureus Staphylococci Species Based on Whole-Genome Sequencing.</title>
        <authorList>
            <person name="Naushad S."/>
            <person name="Barkema H.W."/>
            <person name="Luby C."/>
            <person name="Condas L.A."/>
            <person name="Nobrega D.B."/>
            <person name="Carson D.A."/>
            <person name="De Buck J."/>
        </authorList>
    </citation>
    <scope>NUCLEOTIDE SEQUENCE [LARGE SCALE GENOMIC DNA]</scope>
    <source>
        <strain evidence="4 5">SNUC 1231</strain>
    </source>
</reference>
<dbReference type="EMBL" id="PZFQ01000052">
    <property type="protein sequence ID" value="PTI74018.1"/>
    <property type="molecule type" value="Genomic_DNA"/>
</dbReference>
<keyword evidence="2" id="KW-0012">Acyltransferase</keyword>
<dbReference type="Pfam" id="PF13673">
    <property type="entry name" value="Acetyltransf_10"/>
    <property type="match status" value="1"/>
</dbReference>
<dbReference type="Proteomes" id="UP000241960">
    <property type="component" value="Unassembled WGS sequence"/>
</dbReference>
<protein>
    <submittedName>
        <fullName evidence="4">GNAT family N-acetyltransferase</fullName>
    </submittedName>
</protein>
<accession>A0A9Q6HM82</accession>
<dbReference type="InterPro" id="IPR000182">
    <property type="entry name" value="GNAT_dom"/>
</dbReference>
<dbReference type="SUPFAM" id="SSF55729">
    <property type="entry name" value="Acyl-CoA N-acyltransferases (Nat)"/>
    <property type="match status" value="1"/>
</dbReference>
<evidence type="ECO:0000256" key="1">
    <source>
        <dbReference type="ARBA" id="ARBA00022679"/>
    </source>
</evidence>